<proteinExistence type="inferred from homology"/>
<protein>
    <recommendedName>
        <fullName evidence="5">Lipase 1</fullName>
    </recommendedName>
</protein>
<dbReference type="Pfam" id="PF03583">
    <property type="entry name" value="LIP"/>
    <property type="match status" value="1"/>
</dbReference>
<evidence type="ECO:0000313" key="3">
    <source>
        <dbReference type="EMBL" id="KAJ3577906.1"/>
    </source>
</evidence>
<dbReference type="AlphaFoldDB" id="A0A9W8NIS4"/>
<evidence type="ECO:0008006" key="5">
    <source>
        <dbReference type="Google" id="ProtNLM"/>
    </source>
</evidence>
<dbReference type="InterPro" id="IPR005152">
    <property type="entry name" value="Lipase_secreted"/>
</dbReference>
<keyword evidence="1" id="KW-0378">Hydrolase</keyword>
<dbReference type="VEuPathDB" id="FungiDB:F4678DRAFT_454360"/>
<dbReference type="GO" id="GO:0016042">
    <property type="term" value="P:lipid catabolic process"/>
    <property type="evidence" value="ECO:0007669"/>
    <property type="project" value="UniProtKB-UniRule"/>
</dbReference>
<keyword evidence="4" id="KW-1185">Reference proteome</keyword>
<dbReference type="InterPro" id="IPR029058">
    <property type="entry name" value="AB_hydrolase_fold"/>
</dbReference>
<dbReference type="EMBL" id="JANPWZ010000290">
    <property type="protein sequence ID" value="KAJ3577906.1"/>
    <property type="molecule type" value="Genomic_DNA"/>
</dbReference>
<dbReference type="GO" id="GO:0004806">
    <property type="term" value="F:triacylglycerol lipase activity"/>
    <property type="evidence" value="ECO:0007669"/>
    <property type="project" value="UniProtKB-UniRule"/>
</dbReference>
<comment type="caution">
    <text evidence="3">The sequence shown here is derived from an EMBL/GenBank/DDBJ whole genome shotgun (WGS) entry which is preliminary data.</text>
</comment>
<dbReference type="Proteomes" id="UP001148614">
    <property type="component" value="Unassembled WGS sequence"/>
</dbReference>
<dbReference type="PIRSF" id="PIRSF029171">
    <property type="entry name" value="Esterase_LipA"/>
    <property type="match status" value="1"/>
</dbReference>
<evidence type="ECO:0000313" key="4">
    <source>
        <dbReference type="Proteomes" id="UP001148614"/>
    </source>
</evidence>
<gene>
    <name evidence="3" type="ORF">NPX13_g2657</name>
</gene>
<sequence>MSVNSSLLSPLGFSEVAQAVPLPPTEDPWYCVPEGYETATPGTVLRLRIAPGNLTTEIVKNAATAYNILYRTTDSHDQPAWAVTTLFIPITFYTTPSDRKALVSYQFAYNSAYIDSSPSYAFYHALSQPVPSLNIPASTDLLNELLIKGWLVNSPDYEGPRGAFGASIQSGRATLDALRAVVYLANLTGLGPLSIAMWGYSGGSIATEAAAEMQTEYAPDLSISGAMVGGLVDNISADYDLFNATALAGNLVSVVLGLVVQYPEASSYVLGRLKPETRDEFLAAKRMNTGAVLSFFSYKDVYSYFIGGADDLHAPPLQRVYRRECCLGHYGLPKIPLFLYKAIGDQYCPISRTDKLVSRFCDEGVEVTFKRNTVGGHVAEIGNAKPRVFKWLESIFEETYRAPAGGCSIRDVTIDITGLST</sequence>
<comment type="similarity">
    <text evidence="2">Belongs to the AB hydrolase superfamily. Lipase family.</text>
</comment>
<dbReference type="Gene3D" id="3.40.50.1820">
    <property type="entry name" value="alpha/beta hydrolase"/>
    <property type="match status" value="1"/>
</dbReference>
<name>A0A9W8NIS4_9PEZI</name>
<dbReference type="PANTHER" id="PTHR34853:SF5">
    <property type="entry name" value="LIP-DOMAIN-CONTAINING PROTEIN-RELATED"/>
    <property type="match status" value="1"/>
</dbReference>
<evidence type="ECO:0000256" key="2">
    <source>
        <dbReference type="PIRNR" id="PIRNR029171"/>
    </source>
</evidence>
<organism evidence="3 4">
    <name type="scientific">Xylaria arbuscula</name>
    <dbReference type="NCBI Taxonomy" id="114810"/>
    <lineage>
        <taxon>Eukaryota</taxon>
        <taxon>Fungi</taxon>
        <taxon>Dikarya</taxon>
        <taxon>Ascomycota</taxon>
        <taxon>Pezizomycotina</taxon>
        <taxon>Sordariomycetes</taxon>
        <taxon>Xylariomycetidae</taxon>
        <taxon>Xylariales</taxon>
        <taxon>Xylariaceae</taxon>
        <taxon>Xylaria</taxon>
    </lineage>
</organism>
<evidence type="ECO:0000256" key="1">
    <source>
        <dbReference type="ARBA" id="ARBA00022801"/>
    </source>
</evidence>
<reference evidence="3" key="1">
    <citation type="submission" date="2022-07" db="EMBL/GenBank/DDBJ databases">
        <title>Genome Sequence of Xylaria arbuscula.</title>
        <authorList>
            <person name="Buettner E."/>
        </authorList>
    </citation>
    <scope>NUCLEOTIDE SEQUENCE</scope>
    <source>
        <strain evidence="3">VT107</strain>
    </source>
</reference>
<dbReference type="SUPFAM" id="SSF53474">
    <property type="entry name" value="alpha/beta-Hydrolases"/>
    <property type="match status" value="1"/>
</dbReference>
<accession>A0A9W8NIS4</accession>
<dbReference type="PANTHER" id="PTHR34853">
    <property type="match status" value="1"/>
</dbReference>
<dbReference type="Gene3D" id="1.10.260.130">
    <property type="match status" value="1"/>
</dbReference>